<evidence type="ECO:0000259" key="13">
    <source>
        <dbReference type="Pfam" id="PF14841"/>
    </source>
</evidence>
<evidence type="ECO:0000256" key="11">
    <source>
        <dbReference type="SAM" id="MobiDB-lite"/>
    </source>
</evidence>
<evidence type="ECO:0000256" key="6">
    <source>
        <dbReference type="ARBA" id="ARBA00022500"/>
    </source>
</evidence>
<evidence type="ECO:0000256" key="3">
    <source>
        <dbReference type="ARBA" id="ARBA00010299"/>
    </source>
</evidence>
<evidence type="ECO:0000313" key="16">
    <source>
        <dbReference type="Proteomes" id="UP000435138"/>
    </source>
</evidence>
<evidence type="ECO:0000256" key="4">
    <source>
        <dbReference type="ARBA" id="ARBA00021870"/>
    </source>
</evidence>
<dbReference type="InterPro" id="IPR028263">
    <property type="entry name" value="FliG_N"/>
</dbReference>
<dbReference type="GO" id="GO:0005886">
    <property type="term" value="C:plasma membrane"/>
    <property type="evidence" value="ECO:0007669"/>
    <property type="project" value="UniProtKB-SubCell"/>
</dbReference>
<evidence type="ECO:0000259" key="14">
    <source>
        <dbReference type="Pfam" id="PF14842"/>
    </source>
</evidence>
<evidence type="ECO:0000256" key="7">
    <source>
        <dbReference type="ARBA" id="ARBA00022779"/>
    </source>
</evidence>
<keyword evidence="8" id="KW-0472">Membrane</keyword>
<comment type="similarity">
    <text evidence="3">Belongs to the FliG family.</text>
</comment>
<dbReference type="GO" id="GO:0006935">
    <property type="term" value="P:chemotaxis"/>
    <property type="evidence" value="ECO:0007669"/>
    <property type="project" value="UniProtKB-KW"/>
</dbReference>
<dbReference type="Pfam" id="PF01706">
    <property type="entry name" value="FliG_C"/>
    <property type="match status" value="1"/>
</dbReference>
<keyword evidence="16" id="KW-1185">Reference proteome</keyword>
<evidence type="ECO:0000313" key="15">
    <source>
        <dbReference type="EMBL" id="MQY48108.1"/>
    </source>
</evidence>
<dbReference type="GO" id="GO:0071973">
    <property type="term" value="P:bacterial-type flagellum-dependent cell motility"/>
    <property type="evidence" value="ECO:0007669"/>
    <property type="project" value="InterPro"/>
</dbReference>
<evidence type="ECO:0000256" key="8">
    <source>
        <dbReference type="ARBA" id="ARBA00023136"/>
    </source>
</evidence>
<keyword evidence="6" id="KW-0145">Chemotaxis</keyword>
<dbReference type="RefSeq" id="WP_153355925.1">
    <property type="nucleotide sequence ID" value="NZ_JAYKOO010000013.1"/>
</dbReference>
<evidence type="ECO:0000259" key="12">
    <source>
        <dbReference type="Pfam" id="PF01706"/>
    </source>
</evidence>
<dbReference type="SUPFAM" id="SSF48029">
    <property type="entry name" value="FliG"/>
    <property type="match status" value="2"/>
</dbReference>
<feature type="compositionally biased region" description="Basic and acidic residues" evidence="11">
    <location>
        <begin position="337"/>
        <end position="347"/>
    </location>
</feature>
<dbReference type="InterPro" id="IPR011002">
    <property type="entry name" value="FliG_a-hlx"/>
</dbReference>
<protein>
    <recommendedName>
        <fullName evidence="4">Flagellar motor switch protein FliG</fullName>
    </recommendedName>
</protein>
<evidence type="ECO:0000256" key="10">
    <source>
        <dbReference type="ARBA" id="ARBA00025598"/>
    </source>
</evidence>
<reference evidence="15 16" key="1">
    <citation type="submission" date="2019-11" db="EMBL/GenBank/DDBJ databases">
        <title>Genome analysis of Rhizobacterium cereale a novel genus and species isolated from maize roots in North Spain.</title>
        <authorList>
            <person name="Menendez E."/>
            <person name="Flores-Felix J.D."/>
            <person name="Ramirez-Bahena M.-H."/>
            <person name="Igual J.M."/>
            <person name="Garcia-Fraile P."/>
            <person name="Peix A."/>
            <person name="Velazquez E."/>
        </authorList>
    </citation>
    <scope>NUCLEOTIDE SEQUENCE [LARGE SCALE GENOMIC DNA]</scope>
    <source>
        <strain evidence="15 16">RZME27</strain>
    </source>
</reference>
<dbReference type="InterPro" id="IPR000090">
    <property type="entry name" value="Flg_Motor_Flig"/>
</dbReference>
<keyword evidence="7" id="KW-0283">Flagellar rotation</keyword>
<dbReference type="AlphaFoldDB" id="A0A6A8ADW6"/>
<evidence type="ECO:0000256" key="1">
    <source>
        <dbReference type="ARBA" id="ARBA00004117"/>
    </source>
</evidence>
<feature type="domain" description="Flagellar motor switch protein FliG N-terminal" evidence="14">
    <location>
        <begin position="17"/>
        <end position="110"/>
    </location>
</feature>
<comment type="caution">
    <text evidence="15">The sequence shown here is derived from an EMBL/GenBank/DDBJ whole genome shotgun (WGS) entry which is preliminary data.</text>
</comment>
<dbReference type="NCBIfam" id="NF004260">
    <property type="entry name" value="PRK05686.2-1"/>
    <property type="match status" value="1"/>
</dbReference>
<keyword evidence="5" id="KW-1003">Cell membrane</keyword>
<dbReference type="Pfam" id="PF14841">
    <property type="entry name" value="FliG_M"/>
    <property type="match status" value="1"/>
</dbReference>
<accession>A0A6A8ADW6</accession>
<dbReference type="InterPro" id="IPR032779">
    <property type="entry name" value="FliG_M"/>
</dbReference>
<feature type="region of interest" description="Disordered" evidence="11">
    <location>
        <begin position="332"/>
        <end position="354"/>
    </location>
</feature>
<sequence>MMDFEDFGGGAVVGSPLSQAEKAAAVLLAMGKGVAGKLLKYFTQAELQTIIASAQNLREIPPDELLTLVNEFEDLFTEGAGLMDNAKAIESILEEGLTPEEVDGLLGRRTAFEAYQTSIWDQLQDAEPAFIGKFLQREHPQTIAYILSMIPSAFGAKVLLELPESRRADIMNRTVNMKDVSPKAAQIIENRVIDLVSKIEAERNSNGANKVAELMNELDKPQVDTLLTSLETMSKASVNKVRPKIFLFEDLLAMPQRSRVLLLNDIAGDIITMALRGASMEIKEAVLSAISPRQRRMIESDLQATNAVINPREVAIARRAVAQEAIRLSNSGQIQLKDPDATGDKPAESAAEAA</sequence>
<keyword evidence="15" id="KW-0966">Cell projection</keyword>
<keyword evidence="9" id="KW-0975">Bacterial flagellum</keyword>
<evidence type="ECO:0000256" key="2">
    <source>
        <dbReference type="ARBA" id="ARBA00004413"/>
    </source>
</evidence>
<comment type="subcellular location">
    <subcellularLocation>
        <location evidence="1">Bacterial flagellum basal body</location>
    </subcellularLocation>
    <subcellularLocation>
        <location evidence="2">Cell membrane</location>
        <topology evidence="2">Peripheral membrane protein</topology>
        <orientation evidence="2">Cytoplasmic side</orientation>
    </subcellularLocation>
</comment>
<feature type="domain" description="Flagellar motor switch protein FliG middle" evidence="13">
    <location>
        <begin position="130"/>
        <end position="199"/>
    </location>
</feature>
<keyword evidence="15" id="KW-0282">Flagellum</keyword>
<evidence type="ECO:0000256" key="9">
    <source>
        <dbReference type="ARBA" id="ARBA00023143"/>
    </source>
</evidence>
<dbReference type="Pfam" id="PF14842">
    <property type="entry name" value="FliG_N"/>
    <property type="match status" value="1"/>
</dbReference>
<dbReference type="Gene3D" id="1.10.220.30">
    <property type="match status" value="3"/>
</dbReference>
<dbReference type="Proteomes" id="UP000435138">
    <property type="component" value="Unassembled WGS sequence"/>
</dbReference>
<dbReference type="InterPro" id="IPR023087">
    <property type="entry name" value="Flg_Motor_Flig_C"/>
</dbReference>
<organism evidence="15 16">
    <name type="scientific">Endobacterium cereale</name>
    <dbReference type="NCBI Taxonomy" id="2663029"/>
    <lineage>
        <taxon>Bacteria</taxon>
        <taxon>Pseudomonadati</taxon>
        <taxon>Pseudomonadota</taxon>
        <taxon>Alphaproteobacteria</taxon>
        <taxon>Hyphomicrobiales</taxon>
        <taxon>Rhizobiaceae</taxon>
        <taxon>Endobacterium</taxon>
    </lineage>
</organism>
<dbReference type="PRINTS" id="PR00954">
    <property type="entry name" value="FLGMOTORFLIG"/>
</dbReference>
<comment type="function">
    <text evidence="10">FliG is one of three proteins (FliG, FliN, FliM) that forms the rotor-mounted switch complex (C ring), located at the base of the basal body. This complex interacts with the CheY and CheZ chemotaxis proteins, in addition to contacting components of the motor that determine the direction of flagellar rotation.</text>
</comment>
<dbReference type="GO" id="GO:0003774">
    <property type="term" value="F:cytoskeletal motor activity"/>
    <property type="evidence" value="ECO:0007669"/>
    <property type="project" value="InterPro"/>
</dbReference>
<dbReference type="GO" id="GO:0009425">
    <property type="term" value="C:bacterial-type flagellum basal body"/>
    <property type="evidence" value="ECO:0007669"/>
    <property type="project" value="UniProtKB-SubCell"/>
</dbReference>
<keyword evidence="15" id="KW-0969">Cilium</keyword>
<dbReference type="EMBL" id="WIXI01000047">
    <property type="protein sequence ID" value="MQY48108.1"/>
    <property type="molecule type" value="Genomic_DNA"/>
</dbReference>
<gene>
    <name evidence="15" type="primary">fliG</name>
    <name evidence="15" type="ORF">GAO09_18885</name>
</gene>
<dbReference type="PANTHER" id="PTHR30534">
    <property type="entry name" value="FLAGELLAR MOTOR SWITCH PROTEIN FLIG"/>
    <property type="match status" value="1"/>
</dbReference>
<dbReference type="PANTHER" id="PTHR30534:SF0">
    <property type="entry name" value="FLAGELLAR MOTOR SWITCH PROTEIN FLIG"/>
    <property type="match status" value="1"/>
</dbReference>
<feature type="domain" description="Flagellar motor switch protein FliG C-terminal" evidence="12">
    <location>
        <begin position="229"/>
        <end position="336"/>
    </location>
</feature>
<name>A0A6A8ADW6_9HYPH</name>
<evidence type="ECO:0000256" key="5">
    <source>
        <dbReference type="ARBA" id="ARBA00022475"/>
    </source>
</evidence>
<proteinExistence type="inferred from homology"/>